<evidence type="ECO:0000256" key="5">
    <source>
        <dbReference type="SAM" id="MobiDB-lite"/>
    </source>
</evidence>
<dbReference type="CDD" id="cd01127">
    <property type="entry name" value="TrwB_TraG_TraD_VirD4"/>
    <property type="match status" value="1"/>
</dbReference>
<feature type="domain" description="FtsK" evidence="7">
    <location>
        <begin position="1017"/>
        <end position="1208"/>
    </location>
</feature>
<dbReference type="GO" id="GO:0005524">
    <property type="term" value="F:ATP binding"/>
    <property type="evidence" value="ECO:0007669"/>
    <property type="project" value="UniProtKB-UniRule"/>
</dbReference>
<feature type="domain" description="FtsK" evidence="7">
    <location>
        <begin position="691"/>
        <end position="879"/>
    </location>
</feature>
<evidence type="ECO:0000256" key="2">
    <source>
        <dbReference type="ARBA" id="ARBA00022741"/>
    </source>
</evidence>
<feature type="domain" description="FHA" evidence="6">
    <location>
        <begin position="124"/>
        <end position="172"/>
    </location>
</feature>
<evidence type="ECO:0000259" key="7">
    <source>
        <dbReference type="PROSITE" id="PS50901"/>
    </source>
</evidence>
<protein>
    <submittedName>
        <fullName evidence="8">S-DNA-T family DNA segregation ATPase FtsK/SpoIIIE</fullName>
    </submittedName>
</protein>
<dbReference type="InterPro" id="IPR027417">
    <property type="entry name" value="P-loop_NTPase"/>
</dbReference>
<dbReference type="GO" id="GO:0003677">
    <property type="term" value="F:DNA binding"/>
    <property type="evidence" value="ECO:0007669"/>
    <property type="project" value="InterPro"/>
</dbReference>
<accession>A0A2M9CZE2</accession>
<dbReference type="Pfam" id="PF01580">
    <property type="entry name" value="FtsK_SpoIIIE"/>
    <property type="match status" value="2"/>
</dbReference>
<dbReference type="InterPro" id="IPR050206">
    <property type="entry name" value="FtsK/SpoIIIE/SftA"/>
</dbReference>
<dbReference type="PANTHER" id="PTHR22683">
    <property type="entry name" value="SPORULATION PROTEIN RELATED"/>
    <property type="match status" value="1"/>
</dbReference>
<dbReference type="InterPro" id="IPR003593">
    <property type="entry name" value="AAA+_ATPase"/>
</dbReference>
<dbReference type="SMART" id="SM00240">
    <property type="entry name" value="FHA"/>
    <property type="match status" value="1"/>
</dbReference>
<dbReference type="RefSeq" id="WP_100421723.1">
    <property type="nucleotide sequence ID" value="NZ_BOOX01000004.1"/>
</dbReference>
<evidence type="ECO:0000313" key="9">
    <source>
        <dbReference type="Proteomes" id="UP000231693"/>
    </source>
</evidence>
<dbReference type="SUPFAM" id="SSF52540">
    <property type="entry name" value="P-loop containing nucleoside triphosphate hydrolases"/>
    <property type="match status" value="3"/>
</dbReference>
<dbReference type="InterPro" id="IPR000253">
    <property type="entry name" value="FHA_dom"/>
</dbReference>
<proteinExistence type="predicted"/>
<dbReference type="OrthoDB" id="9807790at2"/>
<organism evidence="8 9">
    <name type="scientific">Sediminihabitans luteus</name>
    <dbReference type="NCBI Taxonomy" id="1138585"/>
    <lineage>
        <taxon>Bacteria</taxon>
        <taxon>Bacillati</taxon>
        <taxon>Actinomycetota</taxon>
        <taxon>Actinomycetes</taxon>
        <taxon>Micrococcales</taxon>
        <taxon>Cellulomonadaceae</taxon>
        <taxon>Sediminihabitans</taxon>
    </lineage>
</organism>
<feature type="binding site" evidence="4">
    <location>
        <begin position="1034"/>
        <end position="1041"/>
    </location>
    <ligand>
        <name>ATP</name>
        <dbReference type="ChEBI" id="CHEBI:30616"/>
    </ligand>
</feature>
<sequence length="1485" mass="157819">MRLKVTLVRADHSSDDLVVTADAATTIGEVARTVATRDPRAVPGTQVPPQLTLHAQLPGQDAPVLLPPDAALGEAWIGSGARLSLVDHATYRSSVVTDRTPRASVRVVEGPDAGRSVDLPEGSYVVGRAPGVDLILSDRLASKRHARIDIGDTIEIVDLGSANGVVADGASVTRLRVEQAVTVQIGDTFLVVEPHAARATAGVVAKAGPVPFNRSPKVEPRYPGETFTAPEPPREEEEQTFPFLALLAPVLLGVSMFAMTGRVSSLMIVLMSPLMLIGSHITSKQRAKRRLAKAIARFDERLETLRDALATEETLERSARLVEAPATPLVYAEAMRRGPVLWTRRPEHWSFLNVRFGTGTMPTRCTVDTPGKGELLAEFQERLDDLLAKHTEVSGVPVVENLHDAGAIGLAGDQQHLVGPLNALLVQLTALHSPAELVVAAMVSPYWTSSLRWLTWLPHTSSAQSPIEGTHLADSAGSAGALVAQLEEIVRVRLAERRGAAARRGAIREDDAALDRGADVSEGKVDGTQSPLPAIVVVVSGDVDVDRSRLAQLAEAGADAGVFPIWVGADVASLPAACRTYVQVSATGARVGLVRLGRTIDDLVPEVVEPDAALEYARRMAPVFDAGALVEDSSDIPRSVSLVTLLGHEMAESSDAVVDRWRQNRSLRDRTQPPTRRKAGSLRAIVGSAGVDPMQLDLRTQGPHALVGGTTGSGKSEFLQAWVLGMAAEYSPDRVTFLFVDYKGGSAFAECTNLPHCVGLVTDLSQHLVRRALTSLRAELHHREHLFNRKKAKDLLELEKRGDPDAPPALVIVIDEFAALVGDVPEFVDGVVDVAQRGRSLGIHLVMATQRPAGVIKDNLRANTNLRIALRMADESDSSDVVGVPDAAHFDPGIPGRGVAKSGPGRLQVFQSAYAGGWTTAEQQTAGIEVAALRFGGEVRWEEPEGTVVEIEDDLGPNDQERLVRTIVAAAKHAQVEPPRRPWLDELATAYDLLRLRQRTDAELLVGVADLPQVQAQEPIYFRPDVDGNLAVYGTGGAGKSTVLRTLGVAAGITPRGGPVHVYGLDFAGGSLRMLESLPHVGSVVMGDDVERVVRLLRMLRSELDRRGPLFAEASASSISEYRALTGNVHEPRILLLVDGFGGFRDDFESGTGRAAWFDVFRDVLAEGRQLGIHVALTADRAGAVPTAVRSAVQRNVVLRLSDDSYGLLDVPGDVLTPASPPGRAVVDGAETQVAVVGGTTSVAEQARACARLGESMRRAGVAQAPRVGALPREYTADVLPGSTEGLPVLGIGDETLGPVGWAPQGTFLVSGPVGSGRTTALAALARSLVRAVPGVRLVLAGRPGSPLLDAVAWERTAHDVDAVAALAQDVAQDRADAPFAIFVEGVDEYLQSAADAPLVALMKAAQRGQGLVVAEAESSGWSSPWPLLAEMKNGRRGLLLQPEAMDGDALLKTSLPRVSRAEFPPGRGYYVARGAVTRVQVPVG</sequence>
<keyword evidence="1" id="KW-0597">Phosphoprotein</keyword>
<dbReference type="Proteomes" id="UP000231693">
    <property type="component" value="Unassembled WGS sequence"/>
</dbReference>
<dbReference type="PROSITE" id="PS50901">
    <property type="entry name" value="FTSK"/>
    <property type="match status" value="2"/>
</dbReference>
<evidence type="ECO:0000256" key="4">
    <source>
        <dbReference type="PROSITE-ProRule" id="PRU00289"/>
    </source>
</evidence>
<evidence type="ECO:0000259" key="6">
    <source>
        <dbReference type="PROSITE" id="PS50006"/>
    </source>
</evidence>
<keyword evidence="3 4" id="KW-0067">ATP-binding</keyword>
<dbReference type="InterPro" id="IPR008984">
    <property type="entry name" value="SMAD_FHA_dom_sf"/>
</dbReference>
<feature type="region of interest" description="Disordered" evidence="5">
    <location>
        <begin position="215"/>
        <end position="235"/>
    </location>
</feature>
<dbReference type="InterPro" id="IPR002543">
    <property type="entry name" value="FtsK_dom"/>
</dbReference>
<comment type="caution">
    <text evidence="8">The sequence shown here is derived from an EMBL/GenBank/DDBJ whole genome shotgun (WGS) entry which is preliminary data.</text>
</comment>
<name>A0A2M9CZE2_9CELL</name>
<dbReference type="Pfam" id="PF16697">
    <property type="entry name" value="Yop-YscD_cpl"/>
    <property type="match status" value="1"/>
</dbReference>
<evidence type="ECO:0000256" key="1">
    <source>
        <dbReference type="ARBA" id="ARBA00022553"/>
    </source>
</evidence>
<evidence type="ECO:0000313" key="8">
    <source>
        <dbReference type="EMBL" id="PJJ77312.1"/>
    </source>
</evidence>
<dbReference type="Gene3D" id="2.60.200.20">
    <property type="match status" value="1"/>
</dbReference>
<dbReference type="SMART" id="SM00382">
    <property type="entry name" value="AAA"/>
    <property type="match status" value="3"/>
</dbReference>
<evidence type="ECO:0000256" key="3">
    <source>
        <dbReference type="ARBA" id="ARBA00022840"/>
    </source>
</evidence>
<keyword evidence="9" id="KW-1185">Reference proteome</keyword>
<dbReference type="InterPro" id="IPR032030">
    <property type="entry name" value="YscD_cytoplasmic_dom"/>
</dbReference>
<keyword evidence="2 4" id="KW-0547">Nucleotide-binding</keyword>
<reference evidence="8 9" key="1">
    <citation type="submission" date="2017-11" db="EMBL/GenBank/DDBJ databases">
        <title>Genomic Encyclopedia of Archaeal and Bacterial Type Strains, Phase II (KMG-II): From Individual Species to Whole Genera.</title>
        <authorList>
            <person name="Goeker M."/>
        </authorList>
    </citation>
    <scope>NUCLEOTIDE SEQUENCE [LARGE SCALE GENOMIC DNA]</scope>
    <source>
        <strain evidence="8 9">DSM 25478</strain>
    </source>
</reference>
<gene>
    <name evidence="8" type="ORF">CLV28_0531</name>
</gene>
<dbReference type="SUPFAM" id="SSF49879">
    <property type="entry name" value="SMAD/FHA domain"/>
    <property type="match status" value="1"/>
</dbReference>
<dbReference type="CDD" id="cd00060">
    <property type="entry name" value="FHA"/>
    <property type="match status" value="1"/>
</dbReference>
<feature type="binding site" evidence="4">
    <location>
        <begin position="709"/>
        <end position="716"/>
    </location>
    <ligand>
        <name>ATP</name>
        <dbReference type="ChEBI" id="CHEBI:30616"/>
    </ligand>
</feature>
<dbReference type="PANTHER" id="PTHR22683:SF1">
    <property type="entry name" value="TYPE VII SECRETION SYSTEM PROTEIN ESSC"/>
    <property type="match status" value="1"/>
</dbReference>
<dbReference type="PROSITE" id="PS50006">
    <property type="entry name" value="FHA_DOMAIN"/>
    <property type="match status" value="1"/>
</dbReference>
<dbReference type="EMBL" id="PGFE01000001">
    <property type="protein sequence ID" value="PJJ77312.1"/>
    <property type="molecule type" value="Genomic_DNA"/>
</dbReference>
<dbReference type="Gene3D" id="3.40.50.300">
    <property type="entry name" value="P-loop containing nucleotide triphosphate hydrolases"/>
    <property type="match status" value="4"/>
</dbReference>